<evidence type="ECO:0000313" key="3">
    <source>
        <dbReference type="EMBL" id="CCE23159.1"/>
    </source>
</evidence>
<dbReference type="PATRIC" id="fig|271065.3.peg.1511"/>
<dbReference type="STRING" id="1091494.MEALZ_1471"/>
<evidence type="ECO:0000259" key="2">
    <source>
        <dbReference type="Pfam" id="PF09335"/>
    </source>
</evidence>
<feature type="transmembrane region" description="Helical" evidence="1">
    <location>
        <begin position="121"/>
        <end position="142"/>
    </location>
</feature>
<dbReference type="AlphaFoldDB" id="G4SXW5"/>
<name>G4SXW5_META2</name>
<reference evidence="4" key="1">
    <citation type="journal article" date="2012" name="J. Bacteriol.">
        <title>Genome sequence of the haloalkaliphilic methanotrophic bacterium Methylomicrobium alcaliphilum 20Z.</title>
        <authorList>
            <person name="Vuilleumier S."/>
            <person name="Khmelenina V.N."/>
            <person name="Bringel F."/>
            <person name="Reshetnikov A.S."/>
            <person name="Lajus A."/>
            <person name="Mangenot S."/>
            <person name="Rouy Z."/>
            <person name="Op den Camp H.J."/>
            <person name="Jetten M.S."/>
            <person name="Dispirito A.A."/>
            <person name="Dunfield P."/>
            <person name="Klotz M.G."/>
            <person name="Semrau J.D."/>
            <person name="Stein L.Y."/>
            <person name="Barbe V."/>
            <person name="Medigue C."/>
            <person name="Trotsenko Y.A."/>
            <person name="Kalyuzhnaya M.G."/>
        </authorList>
    </citation>
    <scope>NUCLEOTIDE SEQUENCE [LARGE SCALE GENOMIC DNA]</scope>
    <source>
        <strain evidence="4">DSM 19304 / NCIMB 14124 / VKM B-2133 / 20Z</strain>
    </source>
</reference>
<dbReference type="KEGG" id="mah:MEALZ_1471"/>
<dbReference type="HOGENOM" id="CLU_098634_1_0_6"/>
<keyword evidence="1" id="KW-0472">Membrane</keyword>
<proteinExistence type="predicted"/>
<dbReference type="RefSeq" id="WP_014147954.1">
    <property type="nucleotide sequence ID" value="NC_016112.1"/>
</dbReference>
<dbReference type="EMBL" id="FO082060">
    <property type="protein sequence ID" value="CCE23159.1"/>
    <property type="molecule type" value="Genomic_DNA"/>
</dbReference>
<sequence>MFQTLYDKTLLWSRHRHALKYLCALSFAESSFFPIPPDVMLAPMALGRPQHAFQFALWTTVFSVLGGILGYAIGFFMFDQLEPWLKTTHYWEGFLLARQWFTDWGFWAVLVAGFSPIPYKVFTIAAGVMSMVFLPFVLASTVGRGARFFLVSLLISAGGEKLEAKLREYMDRLGWALVALVVIGGGAYKLMAGGQ</sequence>
<dbReference type="GO" id="GO:0005886">
    <property type="term" value="C:plasma membrane"/>
    <property type="evidence" value="ECO:0007669"/>
    <property type="project" value="TreeGrafter"/>
</dbReference>
<dbReference type="InterPro" id="IPR051311">
    <property type="entry name" value="DedA_domain"/>
</dbReference>
<feature type="transmembrane region" description="Helical" evidence="1">
    <location>
        <begin position="173"/>
        <end position="191"/>
    </location>
</feature>
<evidence type="ECO:0000256" key="1">
    <source>
        <dbReference type="SAM" id="Phobius"/>
    </source>
</evidence>
<dbReference type="PANTHER" id="PTHR42709">
    <property type="entry name" value="ALKALINE PHOSPHATASE LIKE PROTEIN"/>
    <property type="match status" value="1"/>
</dbReference>
<protein>
    <recommendedName>
        <fullName evidence="2">VTT domain-containing protein</fullName>
    </recommendedName>
</protein>
<dbReference type="InterPro" id="IPR032816">
    <property type="entry name" value="VTT_dom"/>
</dbReference>
<feature type="transmembrane region" description="Helical" evidence="1">
    <location>
        <begin position="55"/>
        <end position="78"/>
    </location>
</feature>
<keyword evidence="1" id="KW-0812">Transmembrane</keyword>
<evidence type="ECO:0000313" key="4">
    <source>
        <dbReference type="Proteomes" id="UP000008315"/>
    </source>
</evidence>
<dbReference type="PANTHER" id="PTHR42709:SF11">
    <property type="entry name" value="DEDA FAMILY PROTEIN"/>
    <property type="match status" value="1"/>
</dbReference>
<keyword evidence="4" id="KW-1185">Reference proteome</keyword>
<accession>G4SXW5</accession>
<keyword evidence="1" id="KW-1133">Transmembrane helix</keyword>
<dbReference type="Pfam" id="PF09335">
    <property type="entry name" value="VTT_dom"/>
    <property type="match status" value="1"/>
</dbReference>
<feature type="domain" description="VTT" evidence="2">
    <location>
        <begin position="36"/>
        <end position="155"/>
    </location>
</feature>
<organism evidence="3 4">
    <name type="scientific">Methylotuvimicrobium alcaliphilum (strain DSM 19304 / NCIMB 14124 / VKM B-2133 / 20Z)</name>
    <name type="common">Methylomicrobium alcaliphilum</name>
    <dbReference type="NCBI Taxonomy" id="1091494"/>
    <lineage>
        <taxon>Bacteria</taxon>
        <taxon>Pseudomonadati</taxon>
        <taxon>Pseudomonadota</taxon>
        <taxon>Gammaproteobacteria</taxon>
        <taxon>Methylococcales</taxon>
        <taxon>Methylococcaceae</taxon>
        <taxon>Methylotuvimicrobium</taxon>
    </lineage>
</organism>
<gene>
    <name evidence="3" type="ordered locus">MEALZ_1471</name>
</gene>
<dbReference type="Proteomes" id="UP000008315">
    <property type="component" value="Chromosome"/>
</dbReference>